<dbReference type="InterPro" id="IPR036162">
    <property type="entry name" value="Resolvase-like_N_sf"/>
</dbReference>
<feature type="coiled-coil region" evidence="1">
    <location>
        <begin position="422"/>
        <end position="501"/>
    </location>
</feature>
<dbReference type="InterPro" id="IPR050639">
    <property type="entry name" value="SSR_resolvase"/>
</dbReference>
<dbReference type="Pfam" id="PF00239">
    <property type="entry name" value="Resolvase"/>
    <property type="match status" value="1"/>
</dbReference>
<evidence type="ECO:0000259" key="3">
    <source>
        <dbReference type="PROSITE" id="PS51737"/>
    </source>
</evidence>
<evidence type="ECO:0000256" key="1">
    <source>
        <dbReference type="SAM" id="Coils"/>
    </source>
</evidence>
<dbReference type="GO" id="GO:0000150">
    <property type="term" value="F:DNA strand exchange activity"/>
    <property type="evidence" value="ECO:0007669"/>
    <property type="project" value="InterPro"/>
</dbReference>
<dbReference type="EMBL" id="QVQT01000004">
    <property type="protein sequence ID" value="RFU16342.1"/>
    <property type="molecule type" value="Genomic_DNA"/>
</dbReference>
<name>A0A372IN05_9BACT</name>
<reference evidence="4 5" key="1">
    <citation type="submission" date="2018-08" db="EMBL/GenBank/DDBJ databases">
        <title>Acidipila sp. 4G-K13, an acidobacterium isolated from forest soil.</title>
        <authorList>
            <person name="Gao Z.-H."/>
            <person name="Qiu L.-H."/>
        </authorList>
    </citation>
    <scope>NUCLEOTIDE SEQUENCE [LARGE SCALE GENOMIC DNA]</scope>
    <source>
        <strain evidence="4 5">4G-K13</strain>
    </source>
</reference>
<dbReference type="SMART" id="SM00857">
    <property type="entry name" value="Resolvase"/>
    <property type="match status" value="1"/>
</dbReference>
<organism evidence="4 5">
    <name type="scientific">Paracidobacterium acidisoli</name>
    <dbReference type="NCBI Taxonomy" id="2303751"/>
    <lineage>
        <taxon>Bacteria</taxon>
        <taxon>Pseudomonadati</taxon>
        <taxon>Acidobacteriota</taxon>
        <taxon>Terriglobia</taxon>
        <taxon>Terriglobales</taxon>
        <taxon>Acidobacteriaceae</taxon>
        <taxon>Paracidobacterium</taxon>
    </lineage>
</organism>
<keyword evidence="1" id="KW-0175">Coiled coil</keyword>
<evidence type="ECO:0000313" key="5">
    <source>
        <dbReference type="Proteomes" id="UP000264702"/>
    </source>
</evidence>
<dbReference type="Pfam" id="PF13408">
    <property type="entry name" value="Zn_ribbon_recom"/>
    <property type="match status" value="1"/>
</dbReference>
<proteinExistence type="predicted"/>
<accession>A0A372IN05</accession>
<dbReference type="Pfam" id="PF07508">
    <property type="entry name" value="Recombinase"/>
    <property type="match status" value="1"/>
</dbReference>
<dbReference type="Gene3D" id="3.40.50.1390">
    <property type="entry name" value="Resolvase, N-terminal catalytic domain"/>
    <property type="match status" value="1"/>
</dbReference>
<feature type="domain" description="Resolvase/invertase-type recombinase catalytic" evidence="2">
    <location>
        <begin position="25"/>
        <end position="175"/>
    </location>
</feature>
<dbReference type="SUPFAM" id="SSF53041">
    <property type="entry name" value="Resolvase-like"/>
    <property type="match status" value="1"/>
</dbReference>
<dbReference type="InterPro" id="IPR011109">
    <property type="entry name" value="DNA_bind_recombinase_dom"/>
</dbReference>
<dbReference type="InterPro" id="IPR025827">
    <property type="entry name" value="Zn_ribbon_recom_dom"/>
</dbReference>
<dbReference type="PANTHER" id="PTHR30461">
    <property type="entry name" value="DNA-INVERTASE FROM LAMBDOID PROPHAGE"/>
    <property type="match status" value="1"/>
</dbReference>
<dbReference type="Gene3D" id="3.90.1750.20">
    <property type="entry name" value="Putative Large Serine Recombinase, Chain B, Domain 2"/>
    <property type="match status" value="1"/>
</dbReference>
<evidence type="ECO:0000259" key="2">
    <source>
        <dbReference type="PROSITE" id="PS51736"/>
    </source>
</evidence>
<sequence>MAVSNQTTQGDSLRAKLDTEEPAMRCAIYARFSSDLQRPTSIDDQVRRCKDFATKQGWTVVEDFIRGDEARSAATVAGRDALNGLMVAAKTKPKPFDCLLVDDTSRLARYLPDVLSMNDVLLYHGVFVYAVAQRLDCREKASRPLLTLHGMMDEQFLVSVAEKVHRGQEGRALNGMNPGGKIFGYRNTPVEDPTRTGKYGRAAISGVKLEPDELEAPIVIRIFTMYADGNSLATISKVLNAEGVKAPQPPRNRQIRAWCPSSIREMLRNERYRGVFVWNRTKKERNPETGRKTSRPRPESDWRRVNVPEWRIVSDELWERVEAQIKRMSERWTATSLGGQARRGRGPRHLFSGFLICGECGSRMTIVSGDGRRSYVKYGCPTHKGRGVCTNGVLIRKDRLEDQLVKGLTGRILQPAMVDYALERFQEQLQERLRQLREQAESAADGVVALQAKRQELKTKVSNVTEAIAAFGHSPSLLSQLAALEAEIAKLDDRLAEMNQPRDFALSIEDLRQFLYGRAAEISELLHDDVEGARQALSKHVERLVLTPRSTPEGPILEVAGNVEIFNGSEDGEGVRISNGGQRRFCSALHTTVYPSGWLNSQPCGLNGTFPVC</sequence>
<gene>
    <name evidence="4" type="ORF">D0Y96_13210</name>
</gene>
<dbReference type="CDD" id="cd00338">
    <property type="entry name" value="Ser_Recombinase"/>
    <property type="match status" value="1"/>
</dbReference>
<dbReference type="Proteomes" id="UP000264702">
    <property type="component" value="Unassembled WGS sequence"/>
</dbReference>
<protein>
    <submittedName>
        <fullName evidence="4">Recombinase family protein</fullName>
    </submittedName>
</protein>
<feature type="domain" description="Recombinase" evidence="3">
    <location>
        <begin position="198"/>
        <end position="331"/>
    </location>
</feature>
<dbReference type="InterPro" id="IPR038109">
    <property type="entry name" value="DNA_bind_recomb_sf"/>
</dbReference>
<comment type="caution">
    <text evidence="4">The sequence shown here is derived from an EMBL/GenBank/DDBJ whole genome shotgun (WGS) entry which is preliminary data.</text>
</comment>
<dbReference type="GO" id="GO:0003677">
    <property type="term" value="F:DNA binding"/>
    <property type="evidence" value="ECO:0007669"/>
    <property type="project" value="InterPro"/>
</dbReference>
<dbReference type="InterPro" id="IPR006119">
    <property type="entry name" value="Resolv_N"/>
</dbReference>
<dbReference type="AlphaFoldDB" id="A0A372IN05"/>
<keyword evidence="5" id="KW-1185">Reference proteome</keyword>
<dbReference type="PROSITE" id="PS51736">
    <property type="entry name" value="RECOMBINASES_3"/>
    <property type="match status" value="1"/>
</dbReference>
<evidence type="ECO:0000313" key="4">
    <source>
        <dbReference type="EMBL" id="RFU16342.1"/>
    </source>
</evidence>
<dbReference type="PROSITE" id="PS51737">
    <property type="entry name" value="RECOMBINASE_DNA_BIND"/>
    <property type="match status" value="1"/>
</dbReference>
<dbReference type="PANTHER" id="PTHR30461:SF23">
    <property type="entry name" value="DNA RECOMBINASE-RELATED"/>
    <property type="match status" value="1"/>
</dbReference>